<dbReference type="AlphaFoldDB" id="A0A1W6N429"/>
<gene>
    <name evidence="2" type="ORF">GQ61_03800</name>
</gene>
<organism evidence="2 3">
    <name type="scientific">Candidatus Nucleicultrix amoebiphila FS5</name>
    <dbReference type="NCBI Taxonomy" id="1414854"/>
    <lineage>
        <taxon>Bacteria</taxon>
        <taxon>Pseudomonadati</taxon>
        <taxon>Pseudomonadota</taxon>
        <taxon>Alphaproteobacteria</taxon>
        <taxon>Holosporales</taxon>
        <taxon>Candidatus Nucleicultricaceae</taxon>
        <taxon>Candidatus Nucleicultrix</taxon>
    </lineage>
</organism>
<keyword evidence="1" id="KW-0732">Signal</keyword>
<proteinExistence type="predicted"/>
<feature type="signal peptide" evidence="1">
    <location>
        <begin position="1"/>
        <end position="22"/>
    </location>
</feature>
<protein>
    <submittedName>
        <fullName evidence="2">Uncharacterized protein</fullName>
    </submittedName>
</protein>
<keyword evidence="3" id="KW-1185">Reference proteome</keyword>
<sequence length="150" mass="17136">MFTLKYLFSFLSFTMITNTLYADVTCPVLNGLEIKTLVVDGKPIVKEKNSWVFYPNHIFSPSHIYPKMTDPITKRIITPSMSINDVSMSETLLAHQSLMSDKFPPYREGKMIIQPDVIKKGFFSKKKYICAYPIWNETRTAGVEVAIGTK</sequence>
<evidence type="ECO:0000313" key="3">
    <source>
        <dbReference type="Proteomes" id="UP000237351"/>
    </source>
</evidence>
<dbReference type="Proteomes" id="UP000237351">
    <property type="component" value="Chromosome"/>
</dbReference>
<reference evidence="2 3" key="1">
    <citation type="submission" date="2014-06" db="EMBL/GenBank/DDBJ databases">
        <title>The genome of the endonuclear symbiont Nucleicultrix amoebiphila.</title>
        <authorList>
            <person name="Schulz F."/>
            <person name="Horn M."/>
        </authorList>
    </citation>
    <scope>NUCLEOTIDE SEQUENCE [LARGE SCALE GENOMIC DNA]</scope>
    <source>
        <strain evidence="2 3">FS5</strain>
    </source>
</reference>
<evidence type="ECO:0000256" key="1">
    <source>
        <dbReference type="SAM" id="SignalP"/>
    </source>
</evidence>
<dbReference type="EMBL" id="CP008743">
    <property type="protein sequence ID" value="ARN84582.1"/>
    <property type="molecule type" value="Genomic_DNA"/>
</dbReference>
<evidence type="ECO:0000313" key="2">
    <source>
        <dbReference type="EMBL" id="ARN84582.1"/>
    </source>
</evidence>
<dbReference type="RefSeq" id="WP_085784024.1">
    <property type="nucleotide sequence ID" value="NZ_CP008743.1"/>
</dbReference>
<name>A0A1W6N429_9PROT</name>
<feature type="chain" id="PRO_5010889277" evidence="1">
    <location>
        <begin position="23"/>
        <end position="150"/>
    </location>
</feature>
<accession>A0A1W6N429</accession>
<dbReference type="KEGG" id="naf:GQ61_03800"/>